<dbReference type="PROSITE" id="PS00687">
    <property type="entry name" value="ALDEHYDE_DEHYDR_GLU"/>
    <property type="match status" value="1"/>
</dbReference>
<evidence type="ECO:0000313" key="10">
    <source>
        <dbReference type="Proteomes" id="UP000003704"/>
    </source>
</evidence>
<feature type="active site" evidence="5 6">
    <location>
        <position position="221"/>
    </location>
</feature>
<dbReference type="GO" id="GO:0004029">
    <property type="term" value="F:aldehyde dehydrogenase (NAD+) activity"/>
    <property type="evidence" value="ECO:0007669"/>
    <property type="project" value="TreeGrafter"/>
</dbReference>
<feature type="domain" description="Aldehyde dehydrogenase" evidence="8">
    <location>
        <begin position="8"/>
        <end position="448"/>
    </location>
</feature>
<evidence type="ECO:0000256" key="2">
    <source>
        <dbReference type="ARBA" id="ARBA00023002"/>
    </source>
</evidence>
<dbReference type="Pfam" id="PF00171">
    <property type="entry name" value="Aldedh"/>
    <property type="match status" value="1"/>
</dbReference>
<evidence type="ECO:0000313" key="9">
    <source>
        <dbReference type="EMBL" id="EIT67790.1"/>
    </source>
</evidence>
<dbReference type="InterPro" id="IPR015590">
    <property type="entry name" value="Aldehyde_DH_dom"/>
</dbReference>
<dbReference type="FunFam" id="3.40.309.10:FF:000003">
    <property type="entry name" value="Aldehyde dehydrogenase"/>
    <property type="match status" value="1"/>
</dbReference>
<evidence type="ECO:0000256" key="5">
    <source>
        <dbReference type="PIRSR" id="PIRSR036492-1"/>
    </source>
</evidence>
<dbReference type="PANTHER" id="PTHR43570:SF20">
    <property type="entry name" value="ALDEHYDE DEHYDROGENASE ALDX-RELATED"/>
    <property type="match status" value="1"/>
</dbReference>
<accession>I8T1J3</accession>
<comment type="caution">
    <text evidence="9">The sequence shown here is derived from an EMBL/GenBank/DDBJ whole genome shotgun (WGS) entry which is preliminary data.</text>
</comment>
<dbReference type="STRING" id="1172194.WQQ_42250"/>
<dbReference type="InterPro" id="IPR016161">
    <property type="entry name" value="Ald_DH/histidinol_DH"/>
</dbReference>
<dbReference type="InterPro" id="IPR016163">
    <property type="entry name" value="Ald_DH_C"/>
</dbReference>
<evidence type="ECO:0000256" key="4">
    <source>
        <dbReference type="PIRNR" id="PIRNR036492"/>
    </source>
</evidence>
<evidence type="ECO:0000256" key="6">
    <source>
        <dbReference type="PROSITE-ProRule" id="PRU10007"/>
    </source>
</evidence>
<dbReference type="InterPro" id="IPR012394">
    <property type="entry name" value="Aldehyde_DH_NAD(P)"/>
</dbReference>
<dbReference type="InterPro" id="IPR016162">
    <property type="entry name" value="Ald_DH_N"/>
</dbReference>
<evidence type="ECO:0000256" key="3">
    <source>
        <dbReference type="ARBA" id="ARBA00023027"/>
    </source>
</evidence>
<dbReference type="GO" id="GO:0006081">
    <property type="term" value="P:aldehyde metabolic process"/>
    <property type="evidence" value="ECO:0007669"/>
    <property type="project" value="InterPro"/>
</dbReference>
<dbReference type="PROSITE" id="PS00070">
    <property type="entry name" value="ALDEHYDE_DEHYDR_CYS"/>
    <property type="match status" value="1"/>
</dbReference>
<feature type="active site" evidence="5">
    <location>
        <position position="255"/>
    </location>
</feature>
<dbReference type="OrthoDB" id="9812625at2"/>
<dbReference type="Gene3D" id="3.40.605.10">
    <property type="entry name" value="Aldehyde Dehydrogenase, Chain A, domain 1"/>
    <property type="match status" value="1"/>
</dbReference>
<reference evidence="9 10" key="1">
    <citation type="journal article" date="2012" name="J. Bacteriol.">
        <title>Genome Sequence of n-Alkane-Degrading Hydrocarboniphaga effusa Strain AP103T (ATCC BAA-332T).</title>
        <authorList>
            <person name="Chang H.K."/>
            <person name="Zylstra G.J."/>
            <person name="Chae J.C."/>
        </authorList>
    </citation>
    <scope>NUCLEOTIDE SEQUENCE [LARGE SCALE GENOMIC DNA]</scope>
    <source>
        <strain evidence="9 10">AP103</strain>
    </source>
</reference>
<dbReference type="PANTHER" id="PTHR43570">
    <property type="entry name" value="ALDEHYDE DEHYDROGENASE"/>
    <property type="match status" value="1"/>
</dbReference>
<protein>
    <recommendedName>
        <fullName evidence="4">Aldehyde dehydrogenase</fullName>
    </recommendedName>
</protein>
<keyword evidence="2 4" id="KW-0560">Oxidoreductase</keyword>
<evidence type="ECO:0000259" key="8">
    <source>
        <dbReference type="Pfam" id="PF00171"/>
    </source>
</evidence>
<dbReference type="Proteomes" id="UP000003704">
    <property type="component" value="Unassembled WGS sequence"/>
</dbReference>
<keyword evidence="3" id="KW-0520">NAD</keyword>
<evidence type="ECO:0000256" key="1">
    <source>
        <dbReference type="ARBA" id="ARBA00009986"/>
    </source>
</evidence>
<proteinExistence type="inferred from homology"/>
<dbReference type="SUPFAM" id="SSF53720">
    <property type="entry name" value="ALDH-like"/>
    <property type="match status" value="1"/>
</dbReference>
<dbReference type="Gene3D" id="3.40.309.10">
    <property type="entry name" value="Aldehyde Dehydrogenase, Chain A, domain 2"/>
    <property type="match status" value="1"/>
</dbReference>
<sequence>MNAAAPSFEKATDTELGALFARLKAKAPLLARSPAAVRADKLRKLAKAVLDARPAILEAGRKELRLCDTDIDAQLLMVTAEAEFIARNLEAWMQRQDVQGTIMTLGKRCYVQYEAKGVVLNLATWNAPIAIGLVPLMGAIAAGNSMLLKPSELAPQSAQVLADIVAKVFEPDEFAVVQGGPEVASELLSLPFNHIFFIGGHAVGRLVMRAAAEHFASVTLEMGGKNPVIVDASADIADAGRKIAWGRVANCGQVCLAPDYALVHRSVQTEFVEQLGGAMRAMYDADRRGFRHSPDLPRIVNRRHFDRIKSLLDDAIAQGATLAFGGETDADDLFVSPTILTDLKPQMRIMQEEIFGPILCVLPFDQREEVIAEIASRPKPLGSYIFAKDREAIDWFLARTTSGSTVVNHNLIQSGTNPHLPFGGVNASGIGRIGGRFSFLECSNARAVVEEGPPITDPNLMFPPYSDKYKKMVAQMLAKPVNLPNSAINAINGVIKFTSALRRR</sequence>
<dbReference type="RefSeq" id="WP_007187160.1">
    <property type="nucleotide sequence ID" value="NZ_AKGD01000004.1"/>
</dbReference>
<dbReference type="AlphaFoldDB" id="I8T1J3"/>
<comment type="similarity">
    <text evidence="1 4 7">Belongs to the aldehyde dehydrogenase family.</text>
</comment>
<gene>
    <name evidence="9" type="ORF">WQQ_42250</name>
</gene>
<dbReference type="EMBL" id="AKGD01000004">
    <property type="protein sequence ID" value="EIT67790.1"/>
    <property type="molecule type" value="Genomic_DNA"/>
</dbReference>
<dbReference type="GO" id="GO:0005737">
    <property type="term" value="C:cytoplasm"/>
    <property type="evidence" value="ECO:0007669"/>
    <property type="project" value="TreeGrafter"/>
</dbReference>
<dbReference type="InterPro" id="IPR029510">
    <property type="entry name" value="Ald_DH_CS_GLU"/>
</dbReference>
<organism evidence="9 10">
    <name type="scientific">Hydrocarboniphaga effusa AP103</name>
    <dbReference type="NCBI Taxonomy" id="1172194"/>
    <lineage>
        <taxon>Bacteria</taxon>
        <taxon>Pseudomonadati</taxon>
        <taxon>Pseudomonadota</taxon>
        <taxon>Gammaproteobacteria</taxon>
        <taxon>Nevskiales</taxon>
        <taxon>Nevskiaceae</taxon>
        <taxon>Hydrocarboniphaga</taxon>
    </lineage>
</organism>
<evidence type="ECO:0000256" key="7">
    <source>
        <dbReference type="RuleBase" id="RU003345"/>
    </source>
</evidence>
<name>I8T1J3_9GAMM</name>
<dbReference type="InterPro" id="IPR016160">
    <property type="entry name" value="Ald_DH_CS_CYS"/>
</dbReference>
<dbReference type="PIRSF" id="PIRSF036492">
    <property type="entry name" value="ALDH"/>
    <property type="match status" value="1"/>
</dbReference>
<keyword evidence="10" id="KW-1185">Reference proteome</keyword>